<proteinExistence type="predicted"/>
<dbReference type="Gene3D" id="3.30.565.10">
    <property type="entry name" value="Histidine kinase-like ATPase, C-terminal domain"/>
    <property type="match status" value="1"/>
</dbReference>
<comment type="subcellular location">
    <subcellularLocation>
        <location evidence="2">Cell inner membrane</location>
        <topology evidence="2">Multi-pass membrane protein</topology>
    </subcellularLocation>
</comment>
<dbReference type="InterPro" id="IPR036890">
    <property type="entry name" value="HATPase_C_sf"/>
</dbReference>
<keyword evidence="5" id="KW-0808">Transferase</keyword>
<dbReference type="SUPFAM" id="SSF55874">
    <property type="entry name" value="ATPase domain of HSP90 chaperone/DNA topoisomerase II/histidine kinase"/>
    <property type="match status" value="1"/>
</dbReference>
<comment type="catalytic activity">
    <reaction evidence="1">
        <text>ATP + protein L-histidine = ADP + protein N-phospho-L-histidine.</text>
        <dbReference type="EC" id="2.7.13.3"/>
    </reaction>
</comment>
<dbReference type="PANTHER" id="PTHR45436:SF1">
    <property type="entry name" value="SENSOR PROTEIN QSEC"/>
    <property type="match status" value="1"/>
</dbReference>
<dbReference type="InterPro" id="IPR003594">
    <property type="entry name" value="HATPase_dom"/>
</dbReference>
<evidence type="ECO:0000256" key="8">
    <source>
        <dbReference type="ARBA" id="ARBA00022989"/>
    </source>
</evidence>
<dbReference type="SMART" id="SM00388">
    <property type="entry name" value="HisKA"/>
    <property type="match status" value="1"/>
</dbReference>
<evidence type="ECO:0000256" key="3">
    <source>
        <dbReference type="ARBA" id="ARBA00012438"/>
    </source>
</evidence>
<evidence type="ECO:0000256" key="10">
    <source>
        <dbReference type="SAM" id="Phobius"/>
    </source>
</evidence>
<evidence type="ECO:0000259" key="11">
    <source>
        <dbReference type="PROSITE" id="PS50109"/>
    </source>
</evidence>
<dbReference type="PRINTS" id="PR00344">
    <property type="entry name" value="BCTRLSENSOR"/>
</dbReference>
<dbReference type="SMART" id="SM00387">
    <property type="entry name" value="HATPase_c"/>
    <property type="match status" value="1"/>
</dbReference>
<dbReference type="Gene3D" id="1.10.287.130">
    <property type="match status" value="1"/>
</dbReference>
<evidence type="ECO:0000256" key="2">
    <source>
        <dbReference type="ARBA" id="ARBA00004429"/>
    </source>
</evidence>
<dbReference type="PANTHER" id="PTHR45436">
    <property type="entry name" value="SENSOR HISTIDINE KINASE YKOH"/>
    <property type="match status" value="1"/>
</dbReference>
<sequence>MTTSVRVRLLKWLITPLLVVNLLGAGLTYWLAWIPAEIAFDQSLADAAWAILPRLRNVNRQVNIDLPREAEQVLRVDHFDLVYFCVRDDQGRVIAGDADFPAGRFPADANQPLLYDGVMRGEPVRFVEMKADLDGVPAWIGIAETLRKRHSIQSRILFSLLVLELILTGLAIVIAWVAVSRGLRPISALKAELDKRHFEDLSPLHDNDVPDELKPMAGALNALLDRAADGTRAQQDFLANVAHQLRTPLAGLRAQLEWVGNKFSAEPALVRSVAMMMSSVERLTRQGNQLLALARAEPSRFEKKRREPVRLDEVVSQTVQHFVAEADKKDIDLGFELQAATVLGDRFLLHDLVDNLVDNAIRYAPRGGQVTLRLSDAGKQVCLEVEDNGPGIPGTEQEKIFNRFYRIDSKVSGSGLGLAIVRDIARDHDADIALASPGTGQGTVFKVLFPPAASQESRKPVPEA</sequence>
<evidence type="ECO:0000256" key="5">
    <source>
        <dbReference type="ARBA" id="ARBA00022679"/>
    </source>
</evidence>
<dbReference type="EMBL" id="JAAIVB010000084">
    <property type="protein sequence ID" value="NEX64605.1"/>
    <property type="molecule type" value="Genomic_DNA"/>
</dbReference>
<dbReference type="InterPro" id="IPR050428">
    <property type="entry name" value="TCS_sensor_his_kinase"/>
</dbReference>
<dbReference type="PROSITE" id="PS50109">
    <property type="entry name" value="HIS_KIN"/>
    <property type="match status" value="1"/>
</dbReference>
<gene>
    <name evidence="12" type="ORF">G3574_26305</name>
</gene>
<dbReference type="GO" id="GO:0000155">
    <property type="term" value="F:phosphorelay sensor kinase activity"/>
    <property type="evidence" value="ECO:0007669"/>
    <property type="project" value="InterPro"/>
</dbReference>
<dbReference type="Proteomes" id="UP000482155">
    <property type="component" value="Unassembled WGS sequence"/>
</dbReference>
<dbReference type="GO" id="GO:0005886">
    <property type="term" value="C:plasma membrane"/>
    <property type="evidence" value="ECO:0007669"/>
    <property type="project" value="UniProtKB-SubCell"/>
</dbReference>
<dbReference type="InterPro" id="IPR004358">
    <property type="entry name" value="Sig_transdc_His_kin-like_C"/>
</dbReference>
<keyword evidence="9 10" id="KW-0472">Membrane</keyword>
<dbReference type="CDD" id="cd00075">
    <property type="entry name" value="HATPase"/>
    <property type="match status" value="1"/>
</dbReference>
<evidence type="ECO:0000256" key="7">
    <source>
        <dbReference type="ARBA" id="ARBA00022777"/>
    </source>
</evidence>
<dbReference type="AlphaFoldDB" id="A0A6B3SY50"/>
<evidence type="ECO:0000313" key="12">
    <source>
        <dbReference type="EMBL" id="NEX64605.1"/>
    </source>
</evidence>
<dbReference type="InterPro" id="IPR036097">
    <property type="entry name" value="HisK_dim/P_sf"/>
</dbReference>
<accession>A0A6B3SY50</accession>
<dbReference type="CDD" id="cd00082">
    <property type="entry name" value="HisKA"/>
    <property type="match status" value="1"/>
</dbReference>
<reference evidence="12 13" key="1">
    <citation type="submission" date="2020-02" db="EMBL/GenBank/DDBJ databases">
        <authorList>
            <person name="Kim M.K."/>
        </authorList>
    </citation>
    <scope>NUCLEOTIDE SEQUENCE [LARGE SCALE GENOMIC DNA]</scope>
    <source>
        <strain evidence="12 13">17J57-3</strain>
    </source>
</reference>
<dbReference type="Pfam" id="PF00512">
    <property type="entry name" value="HisKA"/>
    <property type="match status" value="1"/>
</dbReference>
<dbReference type="EC" id="2.7.13.3" evidence="3"/>
<keyword evidence="7 12" id="KW-0418">Kinase</keyword>
<keyword evidence="8 10" id="KW-1133">Transmembrane helix</keyword>
<evidence type="ECO:0000313" key="13">
    <source>
        <dbReference type="Proteomes" id="UP000482155"/>
    </source>
</evidence>
<dbReference type="InterPro" id="IPR003661">
    <property type="entry name" value="HisK_dim/P_dom"/>
</dbReference>
<dbReference type="FunFam" id="3.30.565.10:FF:000006">
    <property type="entry name" value="Sensor histidine kinase WalK"/>
    <property type="match status" value="1"/>
</dbReference>
<feature type="transmembrane region" description="Helical" evidence="10">
    <location>
        <begin position="156"/>
        <end position="179"/>
    </location>
</feature>
<dbReference type="RefSeq" id="WP_163968542.1">
    <property type="nucleotide sequence ID" value="NZ_JAAIVB010000084.1"/>
</dbReference>
<keyword evidence="4" id="KW-0597">Phosphoprotein</keyword>
<name>A0A6B3SY50_9BURK</name>
<dbReference type="SUPFAM" id="SSF47384">
    <property type="entry name" value="Homodimeric domain of signal transducing histidine kinase"/>
    <property type="match status" value="1"/>
</dbReference>
<comment type="caution">
    <text evidence="12">The sequence shown here is derived from an EMBL/GenBank/DDBJ whole genome shotgun (WGS) entry which is preliminary data.</text>
</comment>
<evidence type="ECO:0000256" key="4">
    <source>
        <dbReference type="ARBA" id="ARBA00022553"/>
    </source>
</evidence>
<feature type="transmembrane region" description="Helical" evidence="10">
    <location>
        <begin position="12"/>
        <end position="32"/>
    </location>
</feature>
<protein>
    <recommendedName>
        <fullName evidence="3">histidine kinase</fullName>
        <ecNumber evidence="3">2.7.13.3</ecNumber>
    </recommendedName>
</protein>
<evidence type="ECO:0000256" key="1">
    <source>
        <dbReference type="ARBA" id="ARBA00000085"/>
    </source>
</evidence>
<organism evidence="12 13">
    <name type="scientific">Noviherbaspirillum galbum</name>
    <dbReference type="NCBI Taxonomy" id="2709383"/>
    <lineage>
        <taxon>Bacteria</taxon>
        <taxon>Pseudomonadati</taxon>
        <taxon>Pseudomonadota</taxon>
        <taxon>Betaproteobacteria</taxon>
        <taxon>Burkholderiales</taxon>
        <taxon>Oxalobacteraceae</taxon>
        <taxon>Noviherbaspirillum</taxon>
    </lineage>
</organism>
<dbReference type="Pfam" id="PF02518">
    <property type="entry name" value="HATPase_c"/>
    <property type="match status" value="1"/>
</dbReference>
<dbReference type="InterPro" id="IPR013727">
    <property type="entry name" value="2CSK_N"/>
</dbReference>
<dbReference type="InterPro" id="IPR005467">
    <property type="entry name" value="His_kinase_dom"/>
</dbReference>
<evidence type="ECO:0000256" key="6">
    <source>
        <dbReference type="ARBA" id="ARBA00022692"/>
    </source>
</evidence>
<keyword evidence="6 10" id="KW-0812">Transmembrane</keyword>
<keyword evidence="13" id="KW-1185">Reference proteome</keyword>
<evidence type="ECO:0000256" key="9">
    <source>
        <dbReference type="ARBA" id="ARBA00023136"/>
    </source>
</evidence>
<feature type="domain" description="Histidine kinase" evidence="11">
    <location>
        <begin position="240"/>
        <end position="453"/>
    </location>
</feature>
<dbReference type="Pfam" id="PF08521">
    <property type="entry name" value="2CSK_N"/>
    <property type="match status" value="1"/>
</dbReference>